<dbReference type="EMBL" id="CP016908">
    <property type="protein sequence ID" value="APR99787.1"/>
    <property type="molecule type" value="Genomic_DNA"/>
</dbReference>
<dbReference type="STRING" id="1882918.BCY86_03180"/>
<protein>
    <recommendedName>
        <fullName evidence="3">HEAT repeat domain-containing protein</fullName>
    </recommendedName>
</protein>
<dbReference type="KEGG" id="pabo:BCY86_03180"/>
<evidence type="ECO:0008006" key="3">
    <source>
        <dbReference type="Google" id="ProtNLM"/>
    </source>
</evidence>
<reference evidence="1 2" key="1">
    <citation type="submission" date="2016-08" db="EMBL/GenBank/DDBJ databases">
        <title>Identification and validation of antigenic proteins from Pajaroellobacter abortibovis using de-novo genome sequence assembly and reverse vaccinology.</title>
        <authorList>
            <person name="Welly B.T."/>
            <person name="Miller M.R."/>
            <person name="Stott J.L."/>
            <person name="Blanchard M.T."/>
            <person name="Islas-Trejo A.D."/>
            <person name="O'Rourke S.M."/>
            <person name="Young A.E."/>
            <person name="Medrano J.F."/>
            <person name="Van Eenennaam A.L."/>
        </authorList>
    </citation>
    <scope>NUCLEOTIDE SEQUENCE [LARGE SCALE GENOMIC DNA]</scope>
    <source>
        <strain evidence="1 2">BTF92-0548A/99-0131</strain>
    </source>
</reference>
<gene>
    <name evidence="1" type="ORF">BCY86_03180</name>
</gene>
<dbReference type="InterPro" id="IPR011989">
    <property type="entry name" value="ARM-like"/>
</dbReference>
<keyword evidence="2" id="KW-1185">Reference proteome</keyword>
<proteinExistence type="predicted"/>
<dbReference type="RefSeq" id="WP_075276436.1">
    <property type="nucleotide sequence ID" value="NZ_CP016908.1"/>
</dbReference>
<evidence type="ECO:0000313" key="1">
    <source>
        <dbReference type="EMBL" id="APR99787.1"/>
    </source>
</evidence>
<evidence type="ECO:0000313" key="2">
    <source>
        <dbReference type="Proteomes" id="UP000185544"/>
    </source>
</evidence>
<dbReference type="OrthoDB" id="5520253at2"/>
<dbReference type="SUPFAM" id="SSF48371">
    <property type="entry name" value="ARM repeat"/>
    <property type="match status" value="1"/>
</dbReference>
<dbReference type="InterPro" id="IPR016024">
    <property type="entry name" value="ARM-type_fold"/>
</dbReference>
<sequence>MTGLRKTLLALFKAEQQVRQLHHELAQSKPEEIKPLLQEAVQEAKGLEHEEQKILRLVRLAFLLGEFHGEWVAHQLIDILDSDSPEIRKAAGEFFEELAYERFKEAAIAVERALKCLDPSSLALLELPYILVRIGEPGTIKLLEKFLASKNPEVVSAAMEALVEGGDTEAVSLLDPLLKDKREVMIEDDGGEECAVPLGELAKEAQQILRDL</sequence>
<accession>A0A1L6MWJ0</accession>
<dbReference type="Proteomes" id="UP000185544">
    <property type="component" value="Chromosome"/>
</dbReference>
<dbReference type="Gene3D" id="1.25.10.10">
    <property type="entry name" value="Leucine-rich Repeat Variant"/>
    <property type="match status" value="1"/>
</dbReference>
<organism evidence="1 2">
    <name type="scientific">Pajaroellobacter abortibovis</name>
    <dbReference type="NCBI Taxonomy" id="1882918"/>
    <lineage>
        <taxon>Bacteria</taxon>
        <taxon>Pseudomonadati</taxon>
        <taxon>Myxococcota</taxon>
        <taxon>Polyangia</taxon>
        <taxon>Polyangiales</taxon>
        <taxon>Polyangiaceae</taxon>
    </lineage>
</organism>
<name>A0A1L6MWJ0_9BACT</name>
<dbReference type="AlphaFoldDB" id="A0A1L6MWJ0"/>